<evidence type="ECO:0000313" key="4">
    <source>
        <dbReference type="EMBL" id="MBD7920005.1"/>
    </source>
</evidence>
<feature type="compositionally biased region" description="Basic residues" evidence="1">
    <location>
        <begin position="1"/>
        <end position="10"/>
    </location>
</feature>
<dbReference type="Proteomes" id="UP000604241">
    <property type="component" value="Unassembled WGS sequence"/>
</dbReference>
<dbReference type="EMBL" id="JACSQV010000019">
    <property type="protein sequence ID" value="MBD7920005.1"/>
    <property type="molecule type" value="Genomic_DNA"/>
</dbReference>
<dbReference type="RefSeq" id="WP_191784654.1">
    <property type="nucleotide sequence ID" value="NZ_JACSQV010000019.1"/>
</dbReference>
<name>A0ABR8QHZ0_9CELL</name>
<gene>
    <name evidence="4" type="ORF">H9657_17170</name>
</gene>
<keyword evidence="5" id="KW-1185">Reference proteome</keyword>
<feature type="compositionally biased region" description="Basic and acidic residues" evidence="1">
    <location>
        <begin position="24"/>
        <end position="34"/>
    </location>
</feature>
<keyword evidence="2" id="KW-0472">Membrane</keyword>
<feature type="region of interest" description="Disordered" evidence="1">
    <location>
        <begin position="1"/>
        <end position="40"/>
    </location>
</feature>
<organism evidence="4 5">
    <name type="scientific">Cellulomonas avistercoris</name>
    <dbReference type="NCBI Taxonomy" id="2762242"/>
    <lineage>
        <taxon>Bacteria</taxon>
        <taxon>Bacillati</taxon>
        <taxon>Actinomycetota</taxon>
        <taxon>Actinomycetes</taxon>
        <taxon>Micrococcales</taxon>
        <taxon>Cellulomonadaceae</taxon>
        <taxon>Cellulomonas</taxon>
    </lineage>
</organism>
<proteinExistence type="predicted"/>
<reference evidence="4 5" key="1">
    <citation type="submission" date="2020-08" db="EMBL/GenBank/DDBJ databases">
        <title>A Genomic Blueprint of the Chicken Gut Microbiome.</title>
        <authorList>
            <person name="Gilroy R."/>
            <person name="Ravi A."/>
            <person name="Getino M."/>
            <person name="Pursley I."/>
            <person name="Horton D.L."/>
            <person name="Alikhan N.-F."/>
            <person name="Baker D."/>
            <person name="Gharbi K."/>
            <person name="Hall N."/>
            <person name="Watson M."/>
            <person name="Adriaenssens E.M."/>
            <person name="Foster-Nyarko E."/>
            <person name="Jarju S."/>
            <person name="Secka A."/>
            <person name="Antonio M."/>
            <person name="Oren A."/>
            <person name="Chaudhuri R."/>
            <person name="La Ragione R.M."/>
            <person name="Hildebrand F."/>
            <person name="Pallen M.J."/>
        </authorList>
    </citation>
    <scope>NUCLEOTIDE SEQUENCE [LARGE SCALE GENOMIC DNA]</scope>
    <source>
        <strain evidence="4 5">Sa3CUA2</strain>
    </source>
</reference>
<dbReference type="Pfam" id="PF02698">
    <property type="entry name" value="DUF218"/>
    <property type="match status" value="1"/>
</dbReference>
<feature type="transmembrane region" description="Helical" evidence="2">
    <location>
        <begin position="44"/>
        <end position="63"/>
    </location>
</feature>
<dbReference type="InterPro" id="IPR003848">
    <property type="entry name" value="DUF218"/>
</dbReference>
<evidence type="ECO:0000259" key="3">
    <source>
        <dbReference type="Pfam" id="PF02698"/>
    </source>
</evidence>
<comment type="caution">
    <text evidence="4">The sequence shown here is derived from an EMBL/GenBank/DDBJ whole genome shotgun (WGS) entry which is preliminary data.</text>
</comment>
<accession>A0ABR8QHZ0</accession>
<evidence type="ECO:0000256" key="2">
    <source>
        <dbReference type="SAM" id="Phobius"/>
    </source>
</evidence>
<sequence length="235" mass="24486">MPHPPLRSRRGSADAPADRPAAARRTEPRTEPRTAPRTGRRARALRAVAVVAAVVVLGPFLVVQGVGQAGVAPDAADVPGRPVALVLGAGLTPAGDPSPYLRRRLDAAVDLYQRGVVEAVLVSGDRSGPDYDEPGAMRDHLIARGVPADAIVRDDAGVDTHTSCVRAHDLLGVDAAVVVTQDYHLRRALFSCGAAGIDAVGIGVSAQSERRVKAVGWHLREVPAAAKAVLDALRS</sequence>
<dbReference type="CDD" id="cd06259">
    <property type="entry name" value="YdcF-like"/>
    <property type="match status" value="1"/>
</dbReference>
<evidence type="ECO:0000313" key="5">
    <source>
        <dbReference type="Proteomes" id="UP000604241"/>
    </source>
</evidence>
<dbReference type="InterPro" id="IPR051599">
    <property type="entry name" value="Cell_Envelope_Assoc"/>
</dbReference>
<dbReference type="PANTHER" id="PTHR30336">
    <property type="entry name" value="INNER MEMBRANE PROTEIN, PROBABLE PERMEASE"/>
    <property type="match status" value="1"/>
</dbReference>
<keyword evidence="2" id="KW-0812">Transmembrane</keyword>
<dbReference type="PANTHER" id="PTHR30336:SF6">
    <property type="entry name" value="INTEGRAL MEMBRANE PROTEIN"/>
    <property type="match status" value="1"/>
</dbReference>
<protein>
    <submittedName>
        <fullName evidence="4">YdcF family protein</fullName>
    </submittedName>
</protein>
<evidence type="ECO:0000256" key="1">
    <source>
        <dbReference type="SAM" id="MobiDB-lite"/>
    </source>
</evidence>
<feature type="domain" description="DUF218" evidence="3">
    <location>
        <begin position="83"/>
        <end position="200"/>
    </location>
</feature>
<keyword evidence="2" id="KW-1133">Transmembrane helix</keyword>